<feature type="compositionally biased region" description="Basic and acidic residues" evidence="1">
    <location>
        <begin position="321"/>
        <end position="332"/>
    </location>
</feature>
<feature type="compositionally biased region" description="Acidic residues" evidence="1">
    <location>
        <begin position="346"/>
        <end position="369"/>
    </location>
</feature>
<dbReference type="AlphaFoldDB" id="A0A062VKN7"/>
<feature type="domain" description="NYN" evidence="2">
    <location>
        <begin position="7"/>
        <end position="156"/>
    </location>
</feature>
<evidence type="ECO:0000259" key="2">
    <source>
        <dbReference type="Pfam" id="PF01936"/>
    </source>
</evidence>
<dbReference type="PATRIC" id="fig|1280954.3.peg.1328"/>
<evidence type="ECO:0000256" key="1">
    <source>
        <dbReference type="SAM" id="MobiDB-lite"/>
    </source>
</evidence>
<dbReference type="InterPro" id="IPR021139">
    <property type="entry name" value="NYN"/>
</dbReference>
<sequence length="376" mass="42326">MSRVKSVLLVDFDNIYGATSEEVVSGLSNWLLWLEDGAFSPKNRRRRFIDKRVYWNLQFDKYRPEFERAGFSAYNCRALAKRKISAGKSSADIVLTMDAIEIALVNEDVEEFVILTTDSDFVPVVNRVQAGELRVVACGKETDPTYELFSQYADAAIHIGALKAAFSYERAKRKWYRLRSPPPEIAPLTLVRERRSPLMGRVRAALETSEAPKDGPPPELLRAAAIIKELGERMPDQPLSKSRIVRALSIIQEFTPTYQAGLRPWFGHKNFAAMMRRLSQIQPAIEVTTLGKNKVETVWREPAEAPPPTPKTPPPVDDEPEARLLPRERERTPLALLAEAAKDVDLPDPVEDTAEEAPEEDPEDEDAEAEGMTSRV</sequence>
<dbReference type="Proteomes" id="UP000027100">
    <property type="component" value="Unassembled WGS sequence"/>
</dbReference>
<organism evidence="3 4">
    <name type="scientific">Hyphomonas polymorpha PS728</name>
    <dbReference type="NCBI Taxonomy" id="1280954"/>
    <lineage>
        <taxon>Bacteria</taxon>
        <taxon>Pseudomonadati</taxon>
        <taxon>Pseudomonadota</taxon>
        <taxon>Alphaproteobacteria</taxon>
        <taxon>Hyphomonadales</taxon>
        <taxon>Hyphomonadaceae</taxon>
        <taxon>Hyphomonas</taxon>
    </lineage>
</organism>
<gene>
    <name evidence="3" type="ORF">HPO_06548</name>
</gene>
<dbReference type="GO" id="GO:0004540">
    <property type="term" value="F:RNA nuclease activity"/>
    <property type="evidence" value="ECO:0007669"/>
    <property type="project" value="InterPro"/>
</dbReference>
<evidence type="ECO:0000313" key="3">
    <source>
        <dbReference type="EMBL" id="KCZ99207.1"/>
    </source>
</evidence>
<dbReference type="STRING" id="1280954.HPO_06548"/>
<evidence type="ECO:0000313" key="4">
    <source>
        <dbReference type="Proteomes" id="UP000027100"/>
    </source>
</evidence>
<comment type="caution">
    <text evidence="3">The sequence shown here is derived from an EMBL/GenBank/DDBJ whole genome shotgun (WGS) entry which is preliminary data.</text>
</comment>
<dbReference type="RefSeq" id="WP_035595996.1">
    <property type="nucleotide sequence ID" value="NZ_ARYM01000006.1"/>
</dbReference>
<dbReference type="OrthoDB" id="9783963at2"/>
<name>A0A062VKN7_9PROT</name>
<protein>
    <recommendedName>
        <fullName evidence="2">NYN domain-containing protein</fullName>
    </recommendedName>
</protein>
<reference evidence="3 4" key="1">
    <citation type="journal article" date="2014" name="Antonie Van Leeuwenhoek">
        <title>Hyphomonas beringensis sp. nov. and Hyphomonas chukchiensis sp. nov., isolated from surface seawater of the Bering Sea and Chukchi Sea.</title>
        <authorList>
            <person name="Li C."/>
            <person name="Lai Q."/>
            <person name="Li G."/>
            <person name="Dong C."/>
            <person name="Wang J."/>
            <person name="Liao Y."/>
            <person name="Shao Z."/>
        </authorList>
    </citation>
    <scope>NUCLEOTIDE SEQUENCE [LARGE SCALE GENOMIC DNA]</scope>
    <source>
        <strain evidence="3 4">PS728</strain>
    </source>
</reference>
<keyword evidence="4" id="KW-1185">Reference proteome</keyword>
<dbReference type="eggNOG" id="COG1432">
    <property type="taxonomic scope" value="Bacteria"/>
</dbReference>
<dbReference type="EMBL" id="ARYM01000006">
    <property type="protein sequence ID" value="KCZ99207.1"/>
    <property type="molecule type" value="Genomic_DNA"/>
</dbReference>
<feature type="compositionally biased region" description="Pro residues" evidence="1">
    <location>
        <begin position="304"/>
        <end position="315"/>
    </location>
</feature>
<proteinExistence type="predicted"/>
<feature type="region of interest" description="Disordered" evidence="1">
    <location>
        <begin position="299"/>
        <end position="376"/>
    </location>
</feature>
<dbReference type="Pfam" id="PF01936">
    <property type="entry name" value="NYN"/>
    <property type="match status" value="1"/>
</dbReference>
<dbReference type="Gene3D" id="3.40.50.1010">
    <property type="entry name" value="5'-nuclease"/>
    <property type="match status" value="1"/>
</dbReference>
<accession>A0A062VKN7</accession>